<evidence type="ECO:0000313" key="9">
    <source>
        <dbReference type="Proteomes" id="UP000467379"/>
    </source>
</evidence>
<organism evidence="7 8">
    <name type="scientific">Mycobacterium branderi</name>
    <dbReference type="NCBI Taxonomy" id="43348"/>
    <lineage>
        <taxon>Bacteria</taxon>
        <taxon>Bacillati</taxon>
        <taxon>Actinomycetota</taxon>
        <taxon>Actinomycetes</taxon>
        <taxon>Mycobacteriales</taxon>
        <taxon>Mycobacteriaceae</taxon>
        <taxon>Mycobacterium</taxon>
    </lineage>
</organism>
<name>A0A7I7WDA9_9MYCO</name>
<reference evidence="6" key="3">
    <citation type="submission" date="2020-02" db="EMBL/GenBank/DDBJ databases">
        <authorList>
            <person name="Matsumoto Y."/>
            <person name="Motooka D."/>
            <person name="Nakamura S."/>
        </authorList>
    </citation>
    <scope>NUCLEOTIDE SEQUENCE</scope>
    <source>
        <strain evidence="6">JCM 12687</strain>
        <plasmid evidence="6">pJCM12687</plasmid>
    </source>
</reference>
<keyword evidence="9" id="KW-1185">Reference proteome</keyword>
<dbReference type="InterPro" id="IPR011251">
    <property type="entry name" value="Luciferase-like_dom"/>
</dbReference>
<evidence type="ECO:0000256" key="4">
    <source>
        <dbReference type="ARBA" id="ARBA00023033"/>
    </source>
</evidence>
<evidence type="ECO:0000259" key="5">
    <source>
        <dbReference type="Pfam" id="PF00296"/>
    </source>
</evidence>
<dbReference type="Proteomes" id="UP000192441">
    <property type="component" value="Unassembled WGS sequence"/>
</dbReference>
<dbReference type="OrthoDB" id="5172444at2"/>
<dbReference type="GO" id="GO:0008726">
    <property type="term" value="F:alkanesulfonate monooxygenase activity"/>
    <property type="evidence" value="ECO:0007669"/>
    <property type="project" value="TreeGrafter"/>
</dbReference>
<dbReference type="InterPro" id="IPR050172">
    <property type="entry name" value="SsuD_RutA_monooxygenase"/>
</dbReference>
<evidence type="ECO:0000313" key="6">
    <source>
        <dbReference type="EMBL" id="BBZ15516.1"/>
    </source>
</evidence>
<evidence type="ECO:0000313" key="8">
    <source>
        <dbReference type="Proteomes" id="UP000192441"/>
    </source>
</evidence>
<sequence>MHYAITHPMIPHPYHPDLITGEGVAAVASAAESAGFSGFRFTDHPAPTQQWLDTGGHHALDPFVALGFAAARTSKLRLIPNIVVLPYRNPFLVAKAGATLDRLSGGRFTLAVGAGYLRGEFAALGVDFDERVQLLDEGIDVIRAIWTGDDISYEGMHFTACGITAHPRPMSRPHPPIWIGGNAGSARQRVAVRGDGWCPFRAQPALADMTGTAVLDGIDHLAAGIDDLRRRCDVLGRDWSQIDVVFTNHGASAPGRADFNADTYLSRMEKLAAIGVTWLQVPMPGDSLTHLLEAIDQFRAEVIEVDRREGSADDGAT</sequence>
<geneLocation type="plasmid" evidence="6 9">
    <name>pJCM12687</name>
</geneLocation>
<dbReference type="InterPro" id="IPR036661">
    <property type="entry name" value="Luciferase-like_sf"/>
</dbReference>
<evidence type="ECO:0000256" key="3">
    <source>
        <dbReference type="ARBA" id="ARBA00023002"/>
    </source>
</evidence>
<dbReference type="InterPro" id="IPR019921">
    <property type="entry name" value="Lucif-like_OxRdtase_Rv2161c"/>
</dbReference>
<evidence type="ECO:0000313" key="7">
    <source>
        <dbReference type="EMBL" id="ORA40220.1"/>
    </source>
</evidence>
<keyword evidence="2" id="KW-0288">FMN</keyword>
<reference evidence="7 8" key="1">
    <citation type="submission" date="2016-12" db="EMBL/GenBank/DDBJ databases">
        <title>The new phylogeny of genus Mycobacterium.</title>
        <authorList>
            <person name="Tortoli E."/>
            <person name="Trovato A."/>
            <person name="Cirillo D.M."/>
        </authorList>
    </citation>
    <scope>NUCLEOTIDE SEQUENCE [LARGE SCALE GENOMIC DNA]</scope>
    <source>
        <strain evidence="7 8">DSM 44624</strain>
    </source>
</reference>
<evidence type="ECO:0000256" key="2">
    <source>
        <dbReference type="ARBA" id="ARBA00022643"/>
    </source>
</evidence>
<dbReference type="Gene3D" id="3.20.20.30">
    <property type="entry name" value="Luciferase-like domain"/>
    <property type="match status" value="1"/>
</dbReference>
<dbReference type="Pfam" id="PF00296">
    <property type="entry name" value="Bac_luciferase"/>
    <property type="match status" value="1"/>
</dbReference>
<dbReference type="NCBIfam" id="TIGR03619">
    <property type="entry name" value="F420_Rv2161c"/>
    <property type="match status" value="1"/>
</dbReference>
<reference evidence="6 9" key="2">
    <citation type="journal article" date="2019" name="Emerg. Microbes Infect.">
        <title>Comprehensive subspecies identification of 175 nontuberculous mycobacteria species based on 7547 genomic profiles.</title>
        <authorList>
            <person name="Matsumoto Y."/>
            <person name="Kinjo T."/>
            <person name="Motooka D."/>
            <person name="Nabeya D."/>
            <person name="Jung N."/>
            <person name="Uechi K."/>
            <person name="Horii T."/>
            <person name="Iida T."/>
            <person name="Fujita J."/>
            <person name="Nakamura S."/>
        </authorList>
    </citation>
    <scope>NUCLEOTIDE SEQUENCE [LARGE SCALE GENOMIC DNA]</scope>
    <source>
        <strain evidence="6 9">JCM 12687</strain>
        <plasmid evidence="6">pJCM12687</plasmid>
    </source>
</reference>
<keyword evidence="6" id="KW-0614">Plasmid</keyword>
<protein>
    <submittedName>
        <fullName evidence="7">LLM class F420-dependent oxidoreductase</fullName>
    </submittedName>
</protein>
<feature type="domain" description="Luciferase-like" evidence="5">
    <location>
        <begin position="23"/>
        <end position="208"/>
    </location>
</feature>
<keyword evidence="3" id="KW-0560">Oxidoreductase</keyword>
<dbReference type="SUPFAM" id="SSF51679">
    <property type="entry name" value="Bacterial luciferase-like"/>
    <property type="match status" value="1"/>
</dbReference>
<dbReference type="EMBL" id="MVHM01000002">
    <property type="protein sequence ID" value="ORA40220.1"/>
    <property type="molecule type" value="Genomic_DNA"/>
</dbReference>
<dbReference type="PANTHER" id="PTHR42847:SF4">
    <property type="entry name" value="ALKANESULFONATE MONOOXYGENASE-RELATED"/>
    <property type="match status" value="1"/>
</dbReference>
<evidence type="ECO:0000256" key="1">
    <source>
        <dbReference type="ARBA" id="ARBA00022630"/>
    </source>
</evidence>
<gene>
    <name evidence="7" type="ORF">BST20_06560</name>
    <name evidence="6" type="ORF">MBRA_57110</name>
</gene>
<proteinExistence type="predicted"/>
<dbReference type="GO" id="GO:0046306">
    <property type="term" value="P:alkanesulfonate catabolic process"/>
    <property type="evidence" value="ECO:0007669"/>
    <property type="project" value="TreeGrafter"/>
</dbReference>
<dbReference type="RefSeq" id="WP_083130606.1">
    <property type="nucleotide sequence ID" value="NZ_AP022607.1"/>
</dbReference>
<keyword evidence="1" id="KW-0285">Flavoprotein</keyword>
<keyword evidence="4" id="KW-0503">Monooxygenase</keyword>
<dbReference type="Proteomes" id="UP000467379">
    <property type="component" value="Plasmid pJCM12687"/>
</dbReference>
<accession>A0A7I7WDA9</accession>
<dbReference type="AlphaFoldDB" id="A0A7I7WDA9"/>
<dbReference type="PANTHER" id="PTHR42847">
    <property type="entry name" value="ALKANESULFONATE MONOOXYGENASE"/>
    <property type="match status" value="1"/>
</dbReference>
<dbReference type="EMBL" id="AP022607">
    <property type="protein sequence ID" value="BBZ15516.1"/>
    <property type="molecule type" value="Genomic_DNA"/>
</dbReference>